<feature type="domain" description="Major facilitator superfamily (MFS) profile" evidence="6">
    <location>
        <begin position="1"/>
        <end position="437"/>
    </location>
</feature>
<dbReference type="PROSITE" id="PS50850">
    <property type="entry name" value="MFS"/>
    <property type="match status" value="1"/>
</dbReference>
<evidence type="ECO:0000259" key="6">
    <source>
        <dbReference type="PROSITE" id="PS50850"/>
    </source>
</evidence>
<dbReference type="PANTHER" id="PTHR23502">
    <property type="entry name" value="MAJOR FACILITATOR SUPERFAMILY"/>
    <property type="match status" value="1"/>
</dbReference>
<dbReference type="RefSeq" id="XP_025344917.1">
    <property type="nucleotide sequence ID" value="XM_025493457.1"/>
</dbReference>
<dbReference type="Gene3D" id="1.20.1250.20">
    <property type="entry name" value="MFS general substrate transporter like domains"/>
    <property type="match status" value="1"/>
</dbReference>
<feature type="transmembrane region" description="Helical" evidence="5">
    <location>
        <begin position="24"/>
        <end position="41"/>
    </location>
</feature>
<feature type="transmembrane region" description="Helical" evidence="5">
    <location>
        <begin position="227"/>
        <end position="249"/>
    </location>
</feature>
<proteinExistence type="predicted"/>
<evidence type="ECO:0000256" key="2">
    <source>
        <dbReference type="ARBA" id="ARBA00022692"/>
    </source>
</evidence>
<dbReference type="PANTHER" id="PTHR23502:SF185">
    <property type="entry name" value="MAJOR FACILITATOR SUPERFAMILY (MFS) PROFILE DOMAIN-CONTAINING PROTEIN"/>
    <property type="match status" value="1"/>
</dbReference>
<feature type="transmembrane region" description="Helical" evidence="5">
    <location>
        <begin position="255"/>
        <end position="283"/>
    </location>
</feature>
<dbReference type="STRING" id="1684307.A0A316TWR6"/>
<dbReference type="InterPro" id="IPR036259">
    <property type="entry name" value="MFS_trans_sf"/>
</dbReference>
<sequence length="441" mass="48131">MILGLGVGAFLWNPLAGAIGRRPTYLIAWVLFLAFTFWNAFSPTLESFFAARFFAGFAGSVTQCLPVASIIEMYRPQWRGTAIGLWSLFLTLGPPTAPIIGSAVTLSHKWQYVYYVDLIFAGVALIMLIFLCPETMYIPPSQEALREAMGSQHGEYSSGIAKPNSNIEDDQEKSDPLYVATDDSSSARPPISGRIGMLYNPLKEPKRFIIAALLPLRLMGYVTMSLPALYGAIVFGWGVGFTILIPQSVARPPYLFSGMILACCYIPFLVGSLLGKILGGVGSDWTMAFMARRSGGVRQPEHRIWNLFPGVILSFIGLMVYGFGFGHYMAWWVPVVFGVGIYYIGVVSLTGAIQAYLSDTAPAVGIASVQVYNFFKTVWSFGIPFWIAELVGLESWAMGDGSMMVTGNVAEAVIVLVFGLLLCVGLILFGKKLRTAQKLGM</sequence>
<evidence type="ECO:0000313" key="8">
    <source>
        <dbReference type="Proteomes" id="UP000245942"/>
    </source>
</evidence>
<keyword evidence="2 5" id="KW-0812">Transmembrane</keyword>
<name>A0A316TWR6_9BASI</name>
<keyword evidence="3 5" id="KW-1133">Transmembrane helix</keyword>
<evidence type="ECO:0000256" key="3">
    <source>
        <dbReference type="ARBA" id="ARBA00022989"/>
    </source>
</evidence>
<evidence type="ECO:0000256" key="4">
    <source>
        <dbReference type="ARBA" id="ARBA00023136"/>
    </source>
</evidence>
<feature type="transmembrane region" description="Helical" evidence="5">
    <location>
        <begin position="53"/>
        <end position="71"/>
    </location>
</feature>
<dbReference type="Pfam" id="PF07690">
    <property type="entry name" value="MFS_1"/>
    <property type="match status" value="1"/>
</dbReference>
<dbReference type="GeneID" id="37015191"/>
<dbReference type="InterPro" id="IPR011701">
    <property type="entry name" value="MFS"/>
</dbReference>
<dbReference type="Proteomes" id="UP000245942">
    <property type="component" value="Unassembled WGS sequence"/>
</dbReference>
<keyword evidence="4 5" id="KW-0472">Membrane</keyword>
<evidence type="ECO:0000313" key="7">
    <source>
        <dbReference type="EMBL" id="PWN17757.1"/>
    </source>
</evidence>
<organism evidence="7 8">
    <name type="scientific">Pseudomicrostroma glucosiphilum</name>
    <dbReference type="NCBI Taxonomy" id="1684307"/>
    <lineage>
        <taxon>Eukaryota</taxon>
        <taxon>Fungi</taxon>
        <taxon>Dikarya</taxon>
        <taxon>Basidiomycota</taxon>
        <taxon>Ustilaginomycotina</taxon>
        <taxon>Exobasidiomycetes</taxon>
        <taxon>Microstromatales</taxon>
        <taxon>Microstromatales incertae sedis</taxon>
        <taxon>Pseudomicrostroma</taxon>
    </lineage>
</organism>
<dbReference type="SUPFAM" id="SSF103473">
    <property type="entry name" value="MFS general substrate transporter"/>
    <property type="match status" value="1"/>
</dbReference>
<dbReference type="EMBL" id="KZ819340">
    <property type="protein sequence ID" value="PWN17757.1"/>
    <property type="molecule type" value="Genomic_DNA"/>
</dbReference>
<dbReference type="GO" id="GO:0022857">
    <property type="term" value="F:transmembrane transporter activity"/>
    <property type="evidence" value="ECO:0007669"/>
    <property type="project" value="InterPro"/>
</dbReference>
<feature type="transmembrane region" description="Helical" evidence="5">
    <location>
        <begin position="409"/>
        <end position="429"/>
    </location>
</feature>
<feature type="transmembrane region" description="Helical" evidence="5">
    <location>
        <begin position="83"/>
        <end position="106"/>
    </location>
</feature>
<gene>
    <name evidence="7" type="ORF">BCV69DRAFT_285639</name>
</gene>
<dbReference type="GO" id="GO:0005886">
    <property type="term" value="C:plasma membrane"/>
    <property type="evidence" value="ECO:0007669"/>
    <property type="project" value="TreeGrafter"/>
</dbReference>
<dbReference type="OrthoDB" id="5215911at2759"/>
<dbReference type="InterPro" id="IPR020846">
    <property type="entry name" value="MFS_dom"/>
</dbReference>
<feature type="transmembrane region" description="Helical" evidence="5">
    <location>
        <begin position="331"/>
        <end position="357"/>
    </location>
</feature>
<feature type="transmembrane region" description="Helical" evidence="5">
    <location>
        <begin position="112"/>
        <end position="132"/>
    </location>
</feature>
<keyword evidence="8" id="KW-1185">Reference proteome</keyword>
<dbReference type="AlphaFoldDB" id="A0A316TWR6"/>
<evidence type="ECO:0000256" key="5">
    <source>
        <dbReference type="SAM" id="Phobius"/>
    </source>
</evidence>
<evidence type="ECO:0000256" key="1">
    <source>
        <dbReference type="ARBA" id="ARBA00004141"/>
    </source>
</evidence>
<accession>A0A316TWR6</accession>
<feature type="transmembrane region" description="Helical" evidence="5">
    <location>
        <begin position="304"/>
        <end position="325"/>
    </location>
</feature>
<feature type="transmembrane region" description="Helical" evidence="5">
    <location>
        <begin position="378"/>
        <end position="397"/>
    </location>
</feature>
<reference evidence="7 8" key="1">
    <citation type="journal article" date="2018" name="Mol. Biol. Evol.">
        <title>Broad Genomic Sampling Reveals a Smut Pathogenic Ancestry of the Fungal Clade Ustilaginomycotina.</title>
        <authorList>
            <person name="Kijpornyongpan T."/>
            <person name="Mondo S.J."/>
            <person name="Barry K."/>
            <person name="Sandor L."/>
            <person name="Lee J."/>
            <person name="Lipzen A."/>
            <person name="Pangilinan J."/>
            <person name="LaButti K."/>
            <person name="Hainaut M."/>
            <person name="Henrissat B."/>
            <person name="Grigoriev I.V."/>
            <person name="Spatafora J.W."/>
            <person name="Aime M.C."/>
        </authorList>
    </citation>
    <scope>NUCLEOTIDE SEQUENCE [LARGE SCALE GENOMIC DNA]</scope>
    <source>
        <strain evidence="7 8">MCA 4718</strain>
    </source>
</reference>
<protein>
    <submittedName>
        <fullName evidence="7">MFS general substrate transporter</fullName>
    </submittedName>
</protein>
<comment type="subcellular location">
    <subcellularLocation>
        <location evidence="1">Membrane</location>
        <topology evidence="1">Multi-pass membrane protein</topology>
    </subcellularLocation>
</comment>